<dbReference type="Pfam" id="PF01607">
    <property type="entry name" value="CBM_14"/>
    <property type="match status" value="1"/>
</dbReference>
<dbReference type="GO" id="GO:0008061">
    <property type="term" value="F:chitin binding"/>
    <property type="evidence" value="ECO:0007669"/>
    <property type="project" value="UniProtKB-KW"/>
</dbReference>
<keyword evidence="4" id="KW-1015">Disulfide bond</keyword>
<dbReference type="InterPro" id="IPR051940">
    <property type="entry name" value="Chitin_bind-dev_reg"/>
</dbReference>
<evidence type="ECO:0000256" key="3">
    <source>
        <dbReference type="ARBA" id="ARBA00022737"/>
    </source>
</evidence>
<proteinExistence type="predicted"/>
<evidence type="ECO:0000313" key="8">
    <source>
        <dbReference type="EMBL" id="ENN72237.1"/>
    </source>
</evidence>
<feature type="chain" id="PRO_5009707786" description="Chitin-binding type-2 domain-containing protein" evidence="6">
    <location>
        <begin position="24"/>
        <end position="94"/>
    </location>
</feature>
<dbReference type="OMA" id="DANCFEL"/>
<dbReference type="HOGENOM" id="CLU_167799_1_0_1"/>
<evidence type="ECO:0000259" key="7">
    <source>
        <dbReference type="PROSITE" id="PS50940"/>
    </source>
</evidence>
<evidence type="ECO:0000313" key="10">
    <source>
        <dbReference type="EMBL" id="ERL96281.1"/>
    </source>
</evidence>
<name>N6U107_DENPD</name>
<evidence type="ECO:0000313" key="9">
    <source>
        <dbReference type="EMBL" id="ERL91719.1"/>
    </source>
</evidence>
<dbReference type="PROSITE" id="PS50940">
    <property type="entry name" value="CHIT_BIND_II"/>
    <property type="match status" value="1"/>
</dbReference>
<dbReference type="EMBL" id="KB741231">
    <property type="protein sequence ID" value="ENN72237.1"/>
    <property type="molecule type" value="Genomic_DNA"/>
</dbReference>
<accession>N6U107</accession>
<evidence type="ECO:0000256" key="5">
    <source>
        <dbReference type="ARBA" id="ARBA00023180"/>
    </source>
</evidence>
<keyword evidence="3" id="KW-0677">Repeat</keyword>
<dbReference type="PANTHER" id="PTHR23301:SF0">
    <property type="entry name" value="CHITIN-BINDING TYPE-2 DOMAIN-CONTAINING PROTEIN-RELATED"/>
    <property type="match status" value="1"/>
</dbReference>
<protein>
    <recommendedName>
        <fullName evidence="7">Chitin-binding type-2 domain-containing protein</fullName>
    </recommendedName>
</protein>
<dbReference type="InterPro" id="IPR036508">
    <property type="entry name" value="Chitin-bd_dom_sf"/>
</dbReference>
<dbReference type="InterPro" id="IPR002557">
    <property type="entry name" value="Chitin-bd_dom"/>
</dbReference>
<gene>
    <name evidence="10" type="ORF">D910_01719</name>
    <name evidence="9" type="ORF">D910_09046</name>
    <name evidence="8" type="ORF">YQE_11100</name>
</gene>
<dbReference type="EMBL" id="KB632298">
    <property type="protein sequence ID" value="ERL91719.1"/>
    <property type="molecule type" value="Genomic_DNA"/>
</dbReference>
<evidence type="ECO:0000256" key="6">
    <source>
        <dbReference type="SAM" id="SignalP"/>
    </source>
</evidence>
<organism evidence="8">
    <name type="scientific">Dendroctonus ponderosae</name>
    <name type="common">Mountain pine beetle</name>
    <dbReference type="NCBI Taxonomy" id="77166"/>
    <lineage>
        <taxon>Eukaryota</taxon>
        <taxon>Metazoa</taxon>
        <taxon>Ecdysozoa</taxon>
        <taxon>Arthropoda</taxon>
        <taxon>Hexapoda</taxon>
        <taxon>Insecta</taxon>
        <taxon>Pterygota</taxon>
        <taxon>Neoptera</taxon>
        <taxon>Endopterygota</taxon>
        <taxon>Coleoptera</taxon>
        <taxon>Polyphaga</taxon>
        <taxon>Cucujiformia</taxon>
        <taxon>Curculionidae</taxon>
        <taxon>Scolytinae</taxon>
        <taxon>Dendroctonus</taxon>
    </lineage>
</organism>
<dbReference type="AlphaFoldDB" id="N6U107"/>
<feature type="domain" description="Chitin-binding type-2" evidence="7">
    <location>
        <begin position="24"/>
        <end position="83"/>
    </location>
</feature>
<dbReference type="SMART" id="SM00494">
    <property type="entry name" value="ChtBD2"/>
    <property type="match status" value="1"/>
</dbReference>
<keyword evidence="1" id="KW-0147">Chitin-binding</keyword>
<sequence>MKAIKRLFFILTLVAFAWTLSAAVPECATEDEDDVKIYEDPDNCAAFYECSHGVAYLFECSVGLYFNVELQVCDFSNDVDCGTRPILPTTKSVN</sequence>
<evidence type="ECO:0000256" key="1">
    <source>
        <dbReference type="ARBA" id="ARBA00022669"/>
    </source>
</evidence>
<dbReference type="Proteomes" id="UP000030742">
    <property type="component" value="Unassembled WGS sequence"/>
</dbReference>
<evidence type="ECO:0000256" key="2">
    <source>
        <dbReference type="ARBA" id="ARBA00022729"/>
    </source>
</evidence>
<dbReference type="SUPFAM" id="SSF57625">
    <property type="entry name" value="Invertebrate chitin-binding proteins"/>
    <property type="match status" value="1"/>
</dbReference>
<dbReference type="PANTHER" id="PTHR23301">
    <property type="entry name" value="CHITIN BINDING PERITROPHIN-A"/>
    <property type="match status" value="1"/>
</dbReference>
<evidence type="ECO:0000313" key="11">
    <source>
        <dbReference type="Proteomes" id="UP000030742"/>
    </source>
</evidence>
<dbReference type="EMBL" id="KI210481">
    <property type="protein sequence ID" value="ERL96281.1"/>
    <property type="molecule type" value="Genomic_DNA"/>
</dbReference>
<dbReference type="GO" id="GO:0005576">
    <property type="term" value="C:extracellular region"/>
    <property type="evidence" value="ECO:0007669"/>
    <property type="project" value="InterPro"/>
</dbReference>
<evidence type="ECO:0000256" key="4">
    <source>
        <dbReference type="ARBA" id="ARBA00023157"/>
    </source>
</evidence>
<dbReference type="Gene3D" id="2.170.140.10">
    <property type="entry name" value="Chitin binding domain"/>
    <property type="match status" value="1"/>
</dbReference>
<keyword evidence="5" id="KW-0325">Glycoprotein</keyword>
<feature type="signal peptide" evidence="6">
    <location>
        <begin position="1"/>
        <end position="23"/>
    </location>
</feature>
<reference evidence="8 11" key="1">
    <citation type="journal article" date="2013" name="Genome Biol.">
        <title>Draft genome of the mountain pine beetle, Dendroctonus ponderosae Hopkins, a major forest pest.</title>
        <authorList>
            <person name="Keeling C.I."/>
            <person name="Yuen M.M."/>
            <person name="Liao N.Y."/>
            <person name="Docking T.R."/>
            <person name="Chan S.K."/>
            <person name="Taylor G.A."/>
            <person name="Palmquist D.L."/>
            <person name="Jackman S.D."/>
            <person name="Nguyen A."/>
            <person name="Li M."/>
            <person name="Henderson H."/>
            <person name="Janes J.K."/>
            <person name="Zhao Y."/>
            <person name="Pandoh P."/>
            <person name="Moore R."/>
            <person name="Sperling F.A."/>
            <person name="Huber D.P."/>
            <person name="Birol I."/>
            <person name="Jones S.J."/>
            <person name="Bohlmann J."/>
        </authorList>
    </citation>
    <scope>NUCLEOTIDE SEQUENCE</scope>
</reference>
<keyword evidence="2 6" id="KW-0732">Signal</keyword>
<feature type="non-terminal residue" evidence="8">
    <location>
        <position position="1"/>
    </location>
</feature>